<dbReference type="GO" id="GO:0016705">
    <property type="term" value="F:oxidoreductase activity, acting on paired donors, with incorporation or reduction of molecular oxygen"/>
    <property type="evidence" value="ECO:0007669"/>
    <property type="project" value="InterPro"/>
</dbReference>
<reference evidence="3" key="1">
    <citation type="submission" date="2016-10" db="EMBL/GenBank/DDBJ databases">
        <authorList>
            <person name="Varghese N."/>
            <person name="Submissions S."/>
        </authorList>
    </citation>
    <scope>NUCLEOTIDE SEQUENCE [LARGE SCALE GENOMIC DNA]</scope>
    <source>
        <strain evidence="3">DSM 44771</strain>
    </source>
</reference>
<dbReference type="STRING" id="95161.SAMN05660874_03743"/>
<evidence type="ECO:0000313" key="3">
    <source>
        <dbReference type="Proteomes" id="UP000198852"/>
    </source>
</evidence>
<dbReference type="GO" id="GO:0004497">
    <property type="term" value="F:monooxygenase activity"/>
    <property type="evidence" value="ECO:0007669"/>
    <property type="project" value="InterPro"/>
</dbReference>
<dbReference type="CDD" id="cd20623">
    <property type="entry name" value="CYP_unk"/>
    <property type="match status" value="1"/>
</dbReference>
<dbReference type="GO" id="GO:0005506">
    <property type="term" value="F:iron ion binding"/>
    <property type="evidence" value="ECO:0007669"/>
    <property type="project" value="InterPro"/>
</dbReference>
<comment type="similarity">
    <text evidence="1">Belongs to the cytochrome P450 family.</text>
</comment>
<accession>A0A1I6T7Y9</accession>
<dbReference type="PRINTS" id="PR00359">
    <property type="entry name" value="BP450"/>
</dbReference>
<keyword evidence="3" id="KW-1185">Reference proteome</keyword>
<evidence type="ECO:0000313" key="2">
    <source>
        <dbReference type="EMBL" id="SFS85316.1"/>
    </source>
</evidence>
<dbReference type="Proteomes" id="UP000198852">
    <property type="component" value="Unassembled WGS sequence"/>
</dbReference>
<dbReference type="InterPro" id="IPR036396">
    <property type="entry name" value="Cyt_P450_sf"/>
</dbReference>
<dbReference type="SUPFAM" id="SSF48264">
    <property type="entry name" value="Cytochrome P450"/>
    <property type="match status" value="1"/>
</dbReference>
<sequence>MTDDRTRLHAPEFAADPQSAYRRLREAGPTAPVEIAPDVPATLVLGYAEALQVLRDPANFPKDPRSWQRTVPQNCPVLPQMTYRPNCMFTDGAPHTRLRGAMTDALARVDTRELRTHLEETADALIDRFAADGRADLVEQYARVLPLLMVTRICGAPPVISEKIVSGALALSDGVDGGRGIGEAVAELVAAKRRKPGPDVVSWLLAHQAGLSDEEAVHQVTLLCGTGSEPLQNLIANTLRLLLVDERFAGDLSGGSLPVADALDEVLWTDPPIANHGAVFPTREVQVGGIPVPADQPLLISFAGANTDPAVDSPGRVGNRAHVAFGAGRHACPTPAQRIARMTGTAAVERVLDRLPDLEPAVPADELEWKPGPFHRALASLPVTFPPPPKQIRPWLGSPTPVVRREPGPYRPAGFWGGFVRWLRGG</sequence>
<dbReference type="AlphaFoldDB" id="A0A1I6T7Y9"/>
<dbReference type="PANTHER" id="PTHR46696">
    <property type="entry name" value="P450, PUTATIVE (EUROFUNG)-RELATED"/>
    <property type="match status" value="1"/>
</dbReference>
<protein>
    <submittedName>
        <fullName evidence="2">Cytochrome P450</fullName>
    </submittedName>
</protein>
<dbReference type="EMBL" id="FOZX01000006">
    <property type="protein sequence ID" value="SFS85316.1"/>
    <property type="molecule type" value="Genomic_DNA"/>
</dbReference>
<dbReference type="Gene3D" id="1.10.630.10">
    <property type="entry name" value="Cytochrome P450"/>
    <property type="match status" value="1"/>
</dbReference>
<organism evidence="2 3">
    <name type="scientific">Saccharopolyspora flava</name>
    <dbReference type="NCBI Taxonomy" id="95161"/>
    <lineage>
        <taxon>Bacteria</taxon>
        <taxon>Bacillati</taxon>
        <taxon>Actinomycetota</taxon>
        <taxon>Actinomycetes</taxon>
        <taxon>Pseudonocardiales</taxon>
        <taxon>Pseudonocardiaceae</taxon>
        <taxon>Saccharopolyspora</taxon>
    </lineage>
</organism>
<dbReference type="PANTHER" id="PTHR46696:SF1">
    <property type="entry name" value="CYTOCHROME P450 YJIB-RELATED"/>
    <property type="match status" value="1"/>
</dbReference>
<dbReference type="InterPro" id="IPR002397">
    <property type="entry name" value="Cyt_P450_B"/>
</dbReference>
<gene>
    <name evidence="2" type="ORF">SAMN05660874_03743</name>
</gene>
<dbReference type="RefSeq" id="WP_093419638.1">
    <property type="nucleotide sequence ID" value="NZ_FOZX01000006.1"/>
</dbReference>
<proteinExistence type="inferred from homology"/>
<dbReference type="GO" id="GO:0020037">
    <property type="term" value="F:heme binding"/>
    <property type="evidence" value="ECO:0007669"/>
    <property type="project" value="InterPro"/>
</dbReference>
<name>A0A1I6T7Y9_9PSEU</name>
<dbReference type="OrthoDB" id="4133219at2"/>
<evidence type="ECO:0000256" key="1">
    <source>
        <dbReference type="ARBA" id="ARBA00010617"/>
    </source>
</evidence>